<dbReference type="RefSeq" id="WP_093395981.1">
    <property type="nucleotide sequence ID" value="NZ_FOUU01000010.1"/>
</dbReference>
<keyword evidence="6" id="KW-1185">Reference proteome</keyword>
<organism evidence="5 6">
    <name type="scientific">Thermodesulforhabdus norvegica</name>
    <dbReference type="NCBI Taxonomy" id="39841"/>
    <lineage>
        <taxon>Bacteria</taxon>
        <taxon>Pseudomonadati</taxon>
        <taxon>Thermodesulfobacteriota</taxon>
        <taxon>Syntrophobacteria</taxon>
        <taxon>Syntrophobacterales</taxon>
        <taxon>Thermodesulforhabdaceae</taxon>
        <taxon>Thermodesulforhabdus</taxon>
    </lineage>
</organism>
<dbReference type="InterPro" id="IPR028261">
    <property type="entry name" value="DPD_II"/>
</dbReference>
<dbReference type="OrthoDB" id="9803192at2"/>
<dbReference type="Pfam" id="PF07992">
    <property type="entry name" value="Pyr_redox_2"/>
    <property type="match status" value="1"/>
</dbReference>
<sequence length="795" mass="87664">MGQKTGVQPLLKHIRIDGIENGRRVDSRVLEERIQQAVADGYRFLEVHAFGQHGIGGRLWRAGDEHVLVQVYGPVGQRLGCMGFPNTTIEVMGPVSDDVGWLNAGAEIIVHGNAANGAGNAMAQGKIYIAGNIGARGMTMTKHNPRFDPPELWVLGSVGDYFAEFMAGGIAVICGYEAQNPDNVIGYRPCVGMVGGRIYFRGPHKGYSEPDVKLVPIGDEDWQWLEKNLRVFLEKIDRLELFPELSKREQWQLLVARSPMEKTTRKRRSMREFRVQVWNKELGPGGLVGDLIEFDTSPIPVITTGILRRYVPVWENRKYAPPCYDACPTGIPVHQRWQLIREGRIDEAVDLALTYTPFPAAVCGYLCPNLCMQACTRQSRGLPPVDVSLLGKASIKADVKDIPPVTGKKIAVVGGGPAGLSVAWQLRMKGHDVTVYDMKKELGGKITEVIPRNRIPDEVIRAELERARRVLPHVHLQQKLTRDDLERMRSDYDFIVIATGAQKPRILPVPGKERLIPALEFLRKSKVGEATVGKRVVIIGAGNVGCDAATEAHRLGAEEITLLDIQEPASFGKERREAEAVGAKFRWPVFTKAIREDGVELTTGEVIPADTVIVSIGDQPDLDFLPESVETERGFVKVNEFYQTSDPQIFAVGDVVRIGLITEAIGAGRVAAEAIDAISKGEDPVKARHRVKPALPVVDKHRVKVEYFEARRIPFGSVDECAQECASCGQCRDCGICITVCPQGAISRREKENGDFEMVVDEEKCIGCGFCAGACPCGVWNLVENEPYEVLASRK</sequence>
<dbReference type="InterPro" id="IPR036485">
    <property type="entry name" value="Glu_synth_asu_C_sf"/>
</dbReference>
<dbReference type="InterPro" id="IPR051394">
    <property type="entry name" value="Glutamate_Synthase"/>
</dbReference>
<dbReference type="Gene3D" id="3.30.70.20">
    <property type="match status" value="1"/>
</dbReference>
<dbReference type="InterPro" id="IPR017900">
    <property type="entry name" value="4Fe4S_Fe_S_CS"/>
</dbReference>
<evidence type="ECO:0000313" key="6">
    <source>
        <dbReference type="Proteomes" id="UP000199611"/>
    </source>
</evidence>
<dbReference type="PRINTS" id="PR00469">
    <property type="entry name" value="PNDRDTASEII"/>
</dbReference>
<evidence type="ECO:0000256" key="3">
    <source>
        <dbReference type="ARBA" id="ARBA00023014"/>
    </source>
</evidence>
<dbReference type="PANTHER" id="PTHR43100:SF2">
    <property type="entry name" value="BNAA03G19380D PROTEIN"/>
    <property type="match status" value="1"/>
</dbReference>
<feature type="domain" description="4Fe-4S ferredoxin-type" evidence="4">
    <location>
        <begin position="730"/>
        <end position="751"/>
    </location>
</feature>
<dbReference type="GO" id="GO:0046872">
    <property type="term" value="F:metal ion binding"/>
    <property type="evidence" value="ECO:0007669"/>
    <property type="project" value="UniProtKB-KW"/>
</dbReference>
<dbReference type="InterPro" id="IPR009051">
    <property type="entry name" value="Helical_ferredxn"/>
</dbReference>
<keyword evidence="2" id="KW-0408">Iron</keyword>
<dbReference type="Proteomes" id="UP000199611">
    <property type="component" value="Unassembled WGS sequence"/>
</dbReference>
<accession>A0A1I4VJY5</accession>
<evidence type="ECO:0000256" key="1">
    <source>
        <dbReference type="ARBA" id="ARBA00022723"/>
    </source>
</evidence>
<dbReference type="PROSITE" id="PS00198">
    <property type="entry name" value="4FE4S_FER_1"/>
    <property type="match status" value="1"/>
</dbReference>
<dbReference type="Pfam" id="PF01493">
    <property type="entry name" value="GXGXG"/>
    <property type="match status" value="1"/>
</dbReference>
<dbReference type="PANTHER" id="PTHR43100">
    <property type="entry name" value="GLUTAMATE SYNTHASE [NADPH] SMALL CHAIN"/>
    <property type="match status" value="1"/>
</dbReference>
<dbReference type="Pfam" id="PF12838">
    <property type="entry name" value="Fer4_7"/>
    <property type="match status" value="1"/>
</dbReference>
<dbReference type="InterPro" id="IPR036188">
    <property type="entry name" value="FAD/NAD-bd_sf"/>
</dbReference>
<dbReference type="SUPFAM" id="SSF69336">
    <property type="entry name" value="Alpha subunit of glutamate synthase, C-terminal domain"/>
    <property type="match status" value="1"/>
</dbReference>
<dbReference type="InterPro" id="IPR017896">
    <property type="entry name" value="4Fe4S_Fe-S-bd"/>
</dbReference>
<evidence type="ECO:0000256" key="2">
    <source>
        <dbReference type="ARBA" id="ARBA00023004"/>
    </source>
</evidence>
<dbReference type="GO" id="GO:0016491">
    <property type="term" value="F:oxidoreductase activity"/>
    <property type="evidence" value="ECO:0007669"/>
    <property type="project" value="InterPro"/>
</dbReference>
<reference evidence="5 6" key="1">
    <citation type="submission" date="2016-10" db="EMBL/GenBank/DDBJ databases">
        <authorList>
            <person name="de Groot N.N."/>
        </authorList>
    </citation>
    <scope>NUCLEOTIDE SEQUENCE [LARGE SCALE GENOMIC DNA]</scope>
    <source>
        <strain evidence="5 6">DSM 9990</strain>
    </source>
</reference>
<dbReference type="InterPro" id="IPR023753">
    <property type="entry name" value="FAD/NAD-binding_dom"/>
</dbReference>
<dbReference type="GO" id="GO:0051536">
    <property type="term" value="F:iron-sulfur cluster binding"/>
    <property type="evidence" value="ECO:0007669"/>
    <property type="project" value="UniProtKB-KW"/>
</dbReference>
<protein>
    <submittedName>
        <fullName evidence="5">Glutamate synthase (NADPH) GltB3 subunit</fullName>
    </submittedName>
</protein>
<gene>
    <name evidence="5" type="ORF">SAMN05660836_02331</name>
</gene>
<keyword evidence="1" id="KW-0479">Metal-binding</keyword>
<dbReference type="Gene3D" id="1.10.1060.10">
    <property type="entry name" value="Alpha-helical ferredoxin"/>
    <property type="match status" value="1"/>
</dbReference>
<dbReference type="AlphaFoldDB" id="A0A1I4VJY5"/>
<evidence type="ECO:0000259" key="4">
    <source>
        <dbReference type="PROSITE" id="PS51379"/>
    </source>
</evidence>
<feature type="domain" description="4Fe-4S ferredoxin-type" evidence="4">
    <location>
        <begin position="756"/>
        <end position="785"/>
    </location>
</feature>
<evidence type="ECO:0000313" key="5">
    <source>
        <dbReference type="EMBL" id="SFN01564.1"/>
    </source>
</evidence>
<dbReference type="InterPro" id="IPR002489">
    <property type="entry name" value="Glu_synth_asu_C"/>
</dbReference>
<dbReference type="Gene3D" id="3.50.50.60">
    <property type="entry name" value="FAD/NAD(P)-binding domain"/>
    <property type="match status" value="1"/>
</dbReference>
<dbReference type="Pfam" id="PF14691">
    <property type="entry name" value="Fer4_20"/>
    <property type="match status" value="1"/>
</dbReference>
<dbReference type="Gene3D" id="3.40.50.720">
    <property type="entry name" value="NAD(P)-binding Rossmann-like Domain"/>
    <property type="match status" value="1"/>
</dbReference>
<dbReference type="PRINTS" id="PR00368">
    <property type="entry name" value="FADPNR"/>
</dbReference>
<proteinExistence type="predicted"/>
<dbReference type="STRING" id="39841.SAMN05660836_02331"/>
<dbReference type="SUPFAM" id="SSF54862">
    <property type="entry name" value="4Fe-4S ferredoxins"/>
    <property type="match status" value="1"/>
</dbReference>
<dbReference type="SUPFAM" id="SSF51905">
    <property type="entry name" value="FAD/NAD(P)-binding domain"/>
    <property type="match status" value="1"/>
</dbReference>
<dbReference type="EMBL" id="FOUU01000010">
    <property type="protein sequence ID" value="SFN01564.1"/>
    <property type="molecule type" value="Genomic_DNA"/>
</dbReference>
<dbReference type="PROSITE" id="PS51379">
    <property type="entry name" value="4FE4S_FER_2"/>
    <property type="match status" value="2"/>
</dbReference>
<name>A0A1I4VJY5_9BACT</name>
<dbReference type="Gene3D" id="2.160.20.60">
    <property type="entry name" value="Glutamate synthase, alpha subunit, C-terminal domain"/>
    <property type="match status" value="1"/>
</dbReference>
<keyword evidence="3" id="KW-0411">Iron-sulfur</keyword>